<comment type="caution">
    <text evidence="1">The sequence shown here is derived from an EMBL/GenBank/DDBJ whole genome shotgun (WGS) entry which is preliminary data.</text>
</comment>
<organism evidence="1 2">
    <name type="scientific">Alicyclobacillus ferrooxydans</name>
    <dbReference type="NCBI Taxonomy" id="471514"/>
    <lineage>
        <taxon>Bacteria</taxon>
        <taxon>Bacillati</taxon>
        <taxon>Bacillota</taxon>
        <taxon>Bacilli</taxon>
        <taxon>Bacillales</taxon>
        <taxon>Alicyclobacillaceae</taxon>
        <taxon>Alicyclobacillus</taxon>
    </lineage>
</organism>
<dbReference type="STRING" id="471514.AN477_13795"/>
<dbReference type="EMBL" id="LJCO01000056">
    <property type="protein sequence ID" value="KPV43159.1"/>
    <property type="molecule type" value="Genomic_DNA"/>
</dbReference>
<evidence type="ECO:0000313" key="1">
    <source>
        <dbReference type="EMBL" id="KPV43159.1"/>
    </source>
</evidence>
<reference evidence="1 2" key="1">
    <citation type="submission" date="2015-09" db="EMBL/GenBank/DDBJ databases">
        <title>Draft genome sequence of Alicyclobacillus ferrooxydans DSM 22381.</title>
        <authorList>
            <person name="Hemp J."/>
        </authorList>
    </citation>
    <scope>NUCLEOTIDE SEQUENCE [LARGE SCALE GENOMIC DNA]</scope>
    <source>
        <strain evidence="1 2">TC-34</strain>
    </source>
</reference>
<dbReference type="Proteomes" id="UP000050482">
    <property type="component" value="Unassembled WGS sequence"/>
</dbReference>
<name>A0A0P9EJK2_9BACL</name>
<evidence type="ECO:0000313" key="2">
    <source>
        <dbReference type="Proteomes" id="UP000050482"/>
    </source>
</evidence>
<accession>A0A0P9EJK2</accession>
<proteinExistence type="predicted"/>
<keyword evidence="2" id="KW-1185">Reference proteome</keyword>
<protein>
    <submittedName>
        <fullName evidence="1">Uncharacterized protein</fullName>
    </submittedName>
</protein>
<gene>
    <name evidence="1" type="ORF">AN477_13795</name>
</gene>
<dbReference type="AlphaFoldDB" id="A0A0P9EJK2"/>
<sequence length="79" mass="9227">MTDVSTKFLLILKPSSFPHRHKYMTTGGSTHETTNFRINSNRNRNGFSGMWYIAVQSQHFHYKDSSSDLGHHTYNQEYS</sequence>